<sequence length="232" mass="26066">MKSYCEEARNADSLSARVYRHLEAALREGSVRPGIWLDQDALCAELGVSRTPLRDALIRLEAEGLVVIRPRKGVYVPPVSDAYVKSACALAGSLESGCLDTVFERITPRLLRHMEDALRRQSFFLEKRRLADFDAEDVRFHDLFLSLSDNTLIGGILTPLRRRLSLLPQHPLSVEQAEARLGDHGRIVDSIRVGNRVAAVSILRHEHWLPARFLCPKPGKVPRLVHARRNAA</sequence>
<evidence type="ECO:0000259" key="4">
    <source>
        <dbReference type="PROSITE" id="PS50949"/>
    </source>
</evidence>
<dbReference type="InterPro" id="IPR011711">
    <property type="entry name" value="GntR_C"/>
</dbReference>
<dbReference type="InterPro" id="IPR008920">
    <property type="entry name" value="TF_FadR/GntR_C"/>
</dbReference>
<keyword evidence="2" id="KW-0238">DNA-binding</keyword>
<evidence type="ECO:0000313" key="5">
    <source>
        <dbReference type="EMBL" id="HIW78905.1"/>
    </source>
</evidence>
<evidence type="ECO:0000313" key="6">
    <source>
        <dbReference type="Proteomes" id="UP000824264"/>
    </source>
</evidence>
<dbReference type="Gene3D" id="1.10.10.10">
    <property type="entry name" value="Winged helix-like DNA-binding domain superfamily/Winged helix DNA-binding domain"/>
    <property type="match status" value="1"/>
</dbReference>
<dbReference type="Pfam" id="PF00392">
    <property type="entry name" value="GntR"/>
    <property type="match status" value="1"/>
</dbReference>
<evidence type="ECO:0000256" key="2">
    <source>
        <dbReference type="ARBA" id="ARBA00023125"/>
    </source>
</evidence>
<name>A0A9D1R151_9BACT</name>
<dbReference type="Gene3D" id="1.20.120.530">
    <property type="entry name" value="GntR ligand-binding domain-like"/>
    <property type="match status" value="1"/>
</dbReference>
<dbReference type="PANTHER" id="PTHR43537:SF24">
    <property type="entry name" value="GLUCONATE OPERON TRANSCRIPTIONAL REPRESSOR"/>
    <property type="match status" value="1"/>
</dbReference>
<dbReference type="PANTHER" id="PTHR43537">
    <property type="entry name" value="TRANSCRIPTIONAL REGULATOR, GNTR FAMILY"/>
    <property type="match status" value="1"/>
</dbReference>
<dbReference type="SUPFAM" id="SSF48008">
    <property type="entry name" value="GntR ligand-binding domain-like"/>
    <property type="match status" value="1"/>
</dbReference>
<dbReference type="Proteomes" id="UP000824264">
    <property type="component" value="Unassembled WGS sequence"/>
</dbReference>
<protein>
    <submittedName>
        <fullName evidence="5">GntR family transcriptional regulator</fullName>
    </submittedName>
</protein>
<dbReference type="Pfam" id="PF07729">
    <property type="entry name" value="FCD"/>
    <property type="match status" value="1"/>
</dbReference>
<keyword evidence="1" id="KW-0805">Transcription regulation</keyword>
<dbReference type="InterPro" id="IPR000524">
    <property type="entry name" value="Tscrpt_reg_HTH_GntR"/>
</dbReference>
<accession>A0A9D1R151</accession>
<dbReference type="SMART" id="SM00895">
    <property type="entry name" value="FCD"/>
    <property type="match status" value="1"/>
</dbReference>
<dbReference type="SUPFAM" id="SSF46785">
    <property type="entry name" value="Winged helix' DNA-binding domain"/>
    <property type="match status" value="1"/>
</dbReference>
<dbReference type="EMBL" id="DXGI01000271">
    <property type="protein sequence ID" value="HIW78905.1"/>
    <property type="molecule type" value="Genomic_DNA"/>
</dbReference>
<dbReference type="GO" id="GO:0003677">
    <property type="term" value="F:DNA binding"/>
    <property type="evidence" value="ECO:0007669"/>
    <property type="project" value="UniProtKB-KW"/>
</dbReference>
<dbReference type="CDD" id="cd07377">
    <property type="entry name" value="WHTH_GntR"/>
    <property type="match status" value="1"/>
</dbReference>
<comment type="caution">
    <text evidence="5">The sequence shown here is derived from an EMBL/GenBank/DDBJ whole genome shotgun (WGS) entry which is preliminary data.</text>
</comment>
<dbReference type="InterPro" id="IPR036388">
    <property type="entry name" value="WH-like_DNA-bd_sf"/>
</dbReference>
<dbReference type="SMART" id="SM00345">
    <property type="entry name" value="HTH_GNTR"/>
    <property type="match status" value="1"/>
</dbReference>
<keyword evidence="3" id="KW-0804">Transcription</keyword>
<dbReference type="GO" id="GO:0003700">
    <property type="term" value="F:DNA-binding transcription factor activity"/>
    <property type="evidence" value="ECO:0007669"/>
    <property type="project" value="InterPro"/>
</dbReference>
<proteinExistence type="predicted"/>
<dbReference type="PROSITE" id="PS50949">
    <property type="entry name" value="HTH_GNTR"/>
    <property type="match status" value="1"/>
</dbReference>
<evidence type="ECO:0000256" key="1">
    <source>
        <dbReference type="ARBA" id="ARBA00023015"/>
    </source>
</evidence>
<organism evidence="5 6">
    <name type="scientific">Candidatus Bilophila faecipullorum</name>
    <dbReference type="NCBI Taxonomy" id="2838482"/>
    <lineage>
        <taxon>Bacteria</taxon>
        <taxon>Pseudomonadati</taxon>
        <taxon>Thermodesulfobacteriota</taxon>
        <taxon>Desulfovibrionia</taxon>
        <taxon>Desulfovibrionales</taxon>
        <taxon>Desulfovibrionaceae</taxon>
        <taxon>Bilophila</taxon>
    </lineage>
</organism>
<gene>
    <name evidence="5" type="ORF">H9874_07150</name>
</gene>
<dbReference type="AlphaFoldDB" id="A0A9D1R151"/>
<reference evidence="5" key="1">
    <citation type="journal article" date="2021" name="PeerJ">
        <title>Extensive microbial diversity within the chicken gut microbiome revealed by metagenomics and culture.</title>
        <authorList>
            <person name="Gilroy R."/>
            <person name="Ravi A."/>
            <person name="Getino M."/>
            <person name="Pursley I."/>
            <person name="Horton D.L."/>
            <person name="Alikhan N.F."/>
            <person name="Baker D."/>
            <person name="Gharbi K."/>
            <person name="Hall N."/>
            <person name="Watson M."/>
            <person name="Adriaenssens E.M."/>
            <person name="Foster-Nyarko E."/>
            <person name="Jarju S."/>
            <person name="Secka A."/>
            <person name="Antonio M."/>
            <person name="Oren A."/>
            <person name="Chaudhuri R.R."/>
            <person name="La Ragione R."/>
            <person name="Hildebrand F."/>
            <person name="Pallen M.J."/>
        </authorList>
    </citation>
    <scope>NUCLEOTIDE SEQUENCE</scope>
    <source>
        <strain evidence="5">ChiSxjej5B17-1746</strain>
    </source>
</reference>
<reference evidence="5" key="2">
    <citation type="submission" date="2021-04" db="EMBL/GenBank/DDBJ databases">
        <authorList>
            <person name="Gilroy R."/>
        </authorList>
    </citation>
    <scope>NUCLEOTIDE SEQUENCE</scope>
    <source>
        <strain evidence="5">ChiSxjej5B17-1746</strain>
    </source>
</reference>
<evidence type="ECO:0000256" key="3">
    <source>
        <dbReference type="ARBA" id="ARBA00023163"/>
    </source>
</evidence>
<feature type="domain" description="HTH gntR-type" evidence="4">
    <location>
        <begin position="12"/>
        <end position="79"/>
    </location>
</feature>
<dbReference type="InterPro" id="IPR036390">
    <property type="entry name" value="WH_DNA-bd_sf"/>
</dbReference>